<protein>
    <submittedName>
        <fullName evidence="2">Uncharacterized protein</fullName>
    </submittedName>
</protein>
<comment type="caution">
    <text evidence="2">The sequence shown here is derived from an EMBL/GenBank/DDBJ whole genome shotgun (WGS) entry which is preliminary data.</text>
</comment>
<organism evidence="2 3">
    <name type="scientific">Macrostomum lignano</name>
    <dbReference type="NCBI Taxonomy" id="282301"/>
    <lineage>
        <taxon>Eukaryota</taxon>
        <taxon>Metazoa</taxon>
        <taxon>Spiralia</taxon>
        <taxon>Lophotrochozoa</taxon>
        <taxon>Platyhelminthes</taxon>
        <taxon>Rhabditophora</taxon>
        <taxon>Macrostomorpha</taxon>
        <taxon>Macrostomida</taxon>
        <taxon>Macrostomidae</taxon>
        <taxon>Macrostomum</taxon>
    </lineage>
</organism>
<evidence type="ECO:0000313" key="3">
    <source>
        <dbReference type="Proteomes" id="UP000215902"/>
    </source>
</evidence>
<gene>
    <name evidence="2" type="ORF">BOX15_Mlig016106g1</name>
</gene>
<name>A0A267GRC3_9PLAT</name>
<evidence type="ECO:0000256" key="1">
    <source>
        <dbReference type="SAM" id="MobiDB-lite"/>
    </source>
</evidence>
<dbReference type="AlphaFoldDB" id="A0A267GRC3"/>
<feature type="compositionally biased region" description="Basic residues" evidence="1">
    <location>
        <begin position="117"/>
        <end position="129"/>
    </location>
</feature>
<reference evidence="2 3" key="1">
    <citation type="submission" date="2017-06" db="EMBL/GenBank/DDBJ databases">
        <title>A platform for efficient transgenesis in Macrostomum lignano, a flatworm model organism for stem cell research.</title>
        <authorList>
            <person name="Berezikov E."/>
        </authorList>
    </citation>
    <scope>NUCLEOTIDE SEQUENCE [LARGE SCALE GENOMIC DNA]</scope>
    <source>
        <strain evidence="2">DV1</strain>
        <tissue evidence="2">Whole organism</tissue>
    </source>
</reference>
<keyword evidence="3" id="KW-1185">Reference proteome</keyword>
<feature type="region of interest" description="Disordered" evidence="1">
    <location>
        <begin position="90"/>
        <end position="129"/>
    </location>
</feature>
<dbReference type="Proteomes" id="UP000215902">
    <property type="component" value="Unassembled WGS sequence"/>
</dbReference>
<evidence type="ECO:0000313" key="2">
    <source>
        <dbReference type="EMBL" id="PAA88591.1"/>
    </source>
</evidence>
<sequence>MCDVAHLTMKMNVEALLPQLRELLLRHLGIVRVGRILLRLTFSLGLRGLGDGQSCENQKSENQLPLHAIMKWQLVLGLLVFAALVVVEPSEAKAESESKEDPSDSDDSKLSEEQFPKLRKKGFHVHFHG</sequence>
<proteinExistence type="predicted"/>
<accession>A0A267GRC3</accession>
<feature type="compositionally biased region" description="Basic and acidic residues" evidence="1">
    <location>
        <begin position="90"/>
        <end position="116"/>
    </location>
</feature>
<dbReference type="EMBL" id="NIVC01000181">
    <property type="protein sequence ID" value="PAA88591.1"/>
    <property type="molecule type" value="Genomic_DNA"/>
</dbReference>